<keyword evidence="1" id="KW-0472">Membrane</keyword>
<gene>
    <name evidence="2" type="ORF">SAMN02745165_00976</name>
</gene>
<dbReference type="Proteomes" id="UP000184171">
    <property type="component" value="Unassembled WGS sequence"/>
</dbReference>
<proteinExistence type="predicted"/>
<keyword evidence="1" id="KW-0812">Transmembrane</keyword>
<evidence type="ECO:0000256" key="1">
    <source>
        <dbReference type="SAM" id="Phobius"/>
    </source>
</evidence>
<dbReference type="STRING" id="1122189.SAMN02745165_00976"/>
<feature type="transmembrane region" description="Helical" evidence="1">
    <location>
        <begin position="57"/>
        <end position="76"/>
    </location>
</feature>
<dbReference type="RefSeq" id="WP_084091747.1">
    <property type="nucleotide sequence ID" value="NZ_FQZT01000002.1"/>
</dbReference>
<reference evidence="2 3" key="1">
    <citation type="submission" date="2016-11" db="EMBL/GenBank/DDBJ databases">
        <authorList>
            <person name="Jaros S."/>
            <person name="Januszkiewicz K."/>
            <person name="Wedrychowicz H."/>
        </authorList>
    </citation>
    <scope>NUCLEOTIDE SEQUENCE [LARGE SCALE GENOMIC DNA]</scope>
    <source>
        <strain evidence="2 3">DSM 5091</strain>
    </source>
</reference>
<dbReference type="PANTHER" id="PTHR31033">
    <property type="entry name" value="PROTEIN, PUTATIVE-RELATED"/>
    <property type="match status" value="1"/>
</dbReference>
<dbReference type="AlphaFoldDB" id="A0A1M6E7W7"/>
<accession>A0A1M6E7W7</accession>
<evidence type="ECO:0000313" key="3">
    <source>
        <dbReference type="Proteomes" id="UP000184171"/>
    </source>
</evidence>
<evidence type="ECO:0000313" key="2">
    <source>
        <dbReference type="EMBL" id="SHI81577.1"/>
    </source>
</evidence>
<keyword evidence="3" id="KW-1185">Reference proteome</keyword>
<feature type="transmembrane region" description="Helical" evidence="1">
    <location>
        <begin position="33"/>
        <end position="51"/>
    </location>
</feature>
<feature type="transmembrane region" description="Helical" evidence="1">
    <location>
        <begin position="6"/>
        <end position="26"/>
    </location>
</feature>
<keyword evidence="1" id="KW-1133">Transmembrane helix</keyword>
<name>A0A1M6E7W7_MALRU</name>
<dbReference type="PANTHER" id="PTHR31033:SF18">
    <property type="entry name" value="OS06G0115800 PROTEIN"/>
    <property type="match status" value="1"/>
</dbReference>
<dbReference type="EMBL" id="FQZT01000002">
    <property type="protein sequence ID" value="SHI81577.1"/>
    <property type="molecule type" value="Genomic_DNA"/>
</dbReference>
<sequence>MHLETILPLAALLIFSFGANLPLGYLRETSRKFSLHWFVLVHLSIPFIIALRSMFGFNWQVIPLTLACAIAGQFAGGRIRRRTLP</sequence>
<protein>
    <submittedName>
        <fullName evidence="2">Uncharacterized protein</fullName>
    </submittedName>
</protein>
<organism evidence="2 3">
    <name type="scientific">Malonomonas rubra DSM 5091</name>
    <dbReference type="NCBI Taxonomy" id="1122189"/>
    <lineage>
        <taxon>Bacteria</taxon>
        <taxon>Pseudomonadati</taxon>
        <taxon>Thermodesulfobacteriota</taxon>
        <taxon>Desulfuromonadia</taxon>
        <taxon>Desulfuromonadales</taxon>
        <taxon>Geopsychrobacteraceae</taxon>
        <taxon>Malonomonas</taxon>
    </lineage>
</organism>